<gene>
    <name evidence="2" type="ORF">A6F65_00009</name>
</gene>
<dbReference type="RefSeq" id="WP_157092995.1">
    <property type="nucleotide sequence ID" value="NZ_CP016545.1"/>
</dbReference>
<evidence type="ECO:0000256" key="1">
    <source>
        <dbReference type="SAM" id="Phobius"/>
    </source>
</evidence>
<reference evidence="2 3" key="1">
    <citation type="submission" date="2016-07" db="EMBL/GenBank/DDBJ databases">
        <title>Complete genome sequence of Altererythrobacter namhicola JCM 16345T, containing esterase-encoding genes.</title>
        <authorList>
            <person name="Cheng H."/>
            <person name="Wu Y.-H."/>
            <person name="Jian S.-L."/>
            <person name="Huo Y.-Y."/>
            <person name="Wang C.-S."/>
            <person name="Xu X.-W."/>
        </authorList>
    </citation>
    <scope>NUCLEOTIDE SEQUENCE [LARGE SCALE GENOMIC DNA]</scope>
    <source>
        <strain evidence="2 3">JCM 16345</strain>
    </source>
</reference>
<sequence>MNWVELTEGSSNSEIAYMLLFLIGIGFVLMVPFVAILGKIVALKKKPQARALWTTSLAYAAAAILVMLWMGPMLPPWIIPLLPLPGAAVIFFWLRMNYRKAWLEDHQVDGSIDLENDDWRVGIITLILIAVIATARFVFSGMEL</sequence>
<name>A0A1C7D4E3_9SPHN</name>
<protein>
    <submittedName>
        <fullName evidence="2">Uncharacterized protein</fullName>
    </submittedName>
</protein>
<feature type="transmembrane region" description="Helical" evidence="1">
    <location>
        <begin position="77"/>
        <end position="98"/>
    </location>
</feature>
<keyword evidence="1" id="KW-1133">Transmembrane helix</keyword>
<keyword evidence="3" id="KW-1185">Reference proteome</keyword>
<proteinExistence type="predicted"/>
<dbReference type="AlphaFoldDB" id="A0A1C7D4E3"/>
<feature type="transmembrane region" description="Helical" evidence="1">
    <location>
        <begin position="50"/>
        <end position="71"/>
    </location>
</feature>
<dbReference type="KEGG" id="anh:A6F65_00009"/>
<keyword evidence="1" id="KW-0812">Transmembrane</keyword>
<dbReference type="Proteomes" id="UP000092698">
    <property type="component" value="Chromosome"/>
</dbReference>
<keyword evidence="1" id="KW-0472">Membrane</keyword>
<feature type="transmembrane region" description="Helical" evidence="1">
    <location>
        <begin position="119"/>
        <end position="139"/>
    </location>
</feature>
<dbReference type="EMBL" id="CP016545">
    <property type="protein sequence ID" value="ANU06337.1"/>
    <property type="molecule type" value="Genomic_DNA"/>
</dbReference>
<dbReference type="STRING" id="645517.A6F65_00009"/>
<evidence type="ECO:0000313" key="2">
    <source>
        <dbReference type="EMBL" id="ANU06337.1"/>
    </source>
</evidence>
<accession>A0A1C7D4E3</accession>
<evidence type="ECO:0000313" key="3">
    <source>
        <dbReference type="Proteomes" id="UP000092698"/>
    </source>
</evidence>
<feature type="transmembrane region" description="Helical" evidence="1">
    <location>
        <begin position="15"/>
        <end position="38"/>
    </location>
</feature>
<organism evidence="2 3">
    <name type="scientific">Paraurantiacibacter namhicola</name>
    <dbReference type="NCBI Taxonomy" id="645517"/>
    <lineage>
        <taxon>Bacteria</taxon>
        <taxon>Pseudomonadati</taxon>
        <taxon>Pseudomonadota</taxon>
        <taxon>Alphaproteobacteria</taxon>
        <taxon>Sphingomonadales</taxon>
        <taxon>Erythrobacteraceae</taxon>
        <taxon>Paraurantiacibacter</taxon>
    </lineage>
</organism>